<sequence length="312" mass="34416">MGFGPLPGSPDSSIVLVDGPWRHRTVRANGIALHVAELGTGPLVLLLHGFPQFWWTWRRQLTDLAEAGYRAVAVDLRGFGASDKPPRGYDAPTLAADMAALVASLGERNAIVVGNDLGGLLAWTMAANHAEVVRGIVLLGAAHPLRLRAAIARSPEQRHASAYALRTFQIPRRPEHLLARDGRWVRQLFDTWTGPRWRGTPGYLADVERYAEAMRIHPVGYCASEYFRWLVRSLPRGDGRRFASSLRVPVAAPVLQLQGDFDTCVLPSTAQGSGQYVAGDYEYRVLDGVGHFPQNEVSEQVSGELLRWVKLR</sequence>
<dbReference type="InterPro" id="IPR029058">
    <property type="entry name" value="AB_hydrolase_fold"/>
</dbReference>
<evidence type="ECO:0000256" key="1">
    <source>
        <dbReference type="ARBA" id="ARBA00022801"/>
    </source>
</evidence>
<dbReference type="Proteomes" id="UP001164693">
    <property type="component" value="Chromosome"/>
</dbReference>
<proteinExistence type="predicted"/>
<accession>A0ABY7K5P8</accession>
<keyword evidence="4" id="KW-1185">Reference proteome</keyword>
<dbReference type="PRINTS" id="PR00412">
    <property type="entry name" value="EPOXHYDRLASE"/>
</dbReference>
<keyword evidence="1 3" id="KW-0378">Hydrolase</keyword>
<name>A0ABY7K5P8_9ACTN</name>
<protein>
    <submittedName>
        <fullName evidence="3">Alpha/beta hydrolase</fullName>
    </submittedName>
</protein>
<dbReference type="SUPFAM" id="SSF53474">
    <property type="entry name" value="alpha/beta-Hydrolases"/>
    <property type="match status" value="1"/>
</dbReference>
<dbReference type="PANTHER" id="PTHR43329">
    <property type="entry name" value="EPOXIDE HYDROLASE"/>
    <property type="match status" value="1"/>
</dbReference>
<organism evidence="3 4">
    <name type="scientific">Jatrophihabitans cynanchi</name>
    <dbReference type="NCBI Taxonomy" id="2944128"/>
    <lineage>
        <taxon>Bacteria</taxon>
        <taxon>Bacillati</taxon>
        <taxon>Actinomycetota</taxon>
        <taxon>Actinomycetes</taxon>
        <taxon>Jatrophihabitantales</taxon>
        <taxon>Jatrophihabitantaceae</taxon>
        <taxon>Jatrophihabitans</taxon>
    </lineage>
</organism>
<dbReference type="RefSeq" id="WP_269445729.1">
    <property type="nucleotide sequence ID" value="NZ_CP097463.1"/>
</dbReference>
<dbReference type="GO" id="GO:0016787">
    <property type="term" value="F:hydrolase activity"/>
    <property type="evidence" value="ECO:0007669"/>
    <property type="project" value="UniProtKB-KW"/>
</dbReference>
<feature type="domain" description="AB hydrolase-1" evidence="2">
    <location>
        <begin position="42"/>
        <end position="294"/>
    </location>
</feature>
<evidence type="ECO:0000259" key="2">
    <source>
        <dbReference type="Pfam" id="PF00561"/>
    </source>
</evidence>
<gene>
    <name evidence="3" type="ORF">M6B22_10600</name>
</gene>
<evidence type="ECO:0000313" key="4">
    <source>
        <dbReference type="Proteomes" id="UP001164693"/>
    </source>
</evidence>
<dbReference type="Pfam" id="PF00561">
    <property type="entry name" value="Abhydrolase_1"/>
    <property type="match status" value="1"/>
</dbReference>
<dbReference type="Gene3D" id="3.40.50.1820">
    <property type="entry name" value="alpha/beta hydrolase"/>
    <property type="match status" value="1"/>
</dbReference>
<dbReference type="PRINTS" id="PR00111">
    <property type="entry name" value="ABHYDROLASE"/>
</dbReference>
<dbReference type="EMBL" id="CP097463">
    <property type="protein sequence ID" value="WAX59188.1"/>
    <property type="molecule type" value="Genomic_DNA"/>
</dbReference>
<evidence type="ECO:0000313" key="3">
    <source>
        <dbReference type="EMBL" id="WAX59188.1"/>
    </source>
</evidence>
<dbReference type="InterPro" id="IPR000639">
    <property type="entry name" value="Epox_hydrolase-like"/>
</dbReference>
<dbReference type="InterPro" id="IPR000073">
    <property type="entry name" value="AB_hydrolase_1"/>
</dbReference>
<reference evidence="3" key="1">
    <citation type="submission" date="2022-05" db="EMBL/GenBank/DDBJ databases">
        <title>Jatrophihabitans sp. SB3-54 whole genome sequence.</title>
        <authorList>
            <person name="Suh M.K."/>
            <person name="Eom M.K."/>
            <person name="Kim J.S."/>
            <person name="Kim H.S."/>
            <person name="Do H.E."/>
            <person name="Shin Y.K."/>
            <person name="Lee J.-S."/>
        </authorList>
    </citation>
    <scope>NUCLEOTIDE SEQUENCE</scope>
    <source>
        <strain evidence="3">SB3-54</strain>
    </source>
</reference>